<keyword evidence="2" id="KW-1185">Reference proteome</keyword>
<dbReference type="KEGG" id="bvo:Pan97_43600"/>
<reference evidence="2" key="1">
    <citation type="submission" date="2019-02" db="EMBL/GenBank/DDBJ databases">
        <title>Deep-cultivation of Planctomycetes and their phenomic and genomic characterization uncovers novel biology.</title>
        <authorList>
            <person name="Wiegand S."/>
            <person name="Jogler M."/>
            <person name="Boedeker C."/>
            <person name="Pinto D."/>
            <person name="Vollmers J."/>
            <person name="Rivas-Marin E."/>
            <person name="Kohn T."/>
            <person name="Peeters S.H."/>
            <person name="Heuer A."/>
            <person name="Rast P."/>
            <person name="Oberbeckmann S."/>
            <person name="Bunk B."/>
            <person name="Jeske O."/>
            <person name="Meyerdierks A."/>
            <person name="Storesund J.E."/>
            <person name="Kallscheuer N."/>
            <person name="Luecker S."/>
            <person name="Lage O.M."/>
            <person name="Pohl T."/>
            <person name="Merkel B.J."/>
            <person name="Hornburger P."/>
            <person name="Mueller R.-W."/>
            <person name="Bruemmer F."/>
            <person name="Labrenz M."/>
            <person name="Spormann A.M."/>
            <person name="Op den Camp H."/>
            <person name="Overmann J."/>
            <person name="Amann R."/>
            <person name="Jetten M.S.M."/>
            <person name="Mascher T."/>
            <person name="Medema M.H."/>
            <person name="Devos D.P."/>
            <person name="Kaster A.-K."/>
            <person name="Ovreas L."/>
            <person name="Rohde M."/>
            <person name="Galperin M.Y."/>
            <person name="Jogler C."/>
        </authorList>
    </citation>
    <scope>NUCLEOTIDE SEQUENCE [LARGE SCALE GENOMIC DNA]</scope>
    <source>
        <strain evidence="2">Pan97</strain>
    </source>
</reference>
<accession>A0A518CDJ5</accession>
<sequence>MPIMQFSFYFASLKKSHQRSDLTSLFLFVALALPLVHPVNHCWGQDSQQGQPLLNMVLFVPSDVEPPPGVQRRFAQIAAITEEFLVKEMTKDGYPPAVTTPFPRDKRGNYKFLFIRGEHPVDSGKYDKPGFQHVVIDAAVQKYNLSRDRHVWWVWVYLGDPPKRFSDYRGGGNSIDGGWAMCNYTNIPGELDPKLPLAGGLNQDLTLKACIHELGHGFGLPHLGPMSRDRRGNTLMGPQTKVYHDKVDAREKEVYLCDATAAMLWRHPIFSDSIAKRLQMPKFAMTSCQGEFNRSGRYLEITGEIDSDIPAHSVIVVEDAPEGGSDYFRKSFAGKVDEDGRFRVKVTELDREEGNLRIFFCFENGVNTGNGKEQGIKSGITQQYRVTRRGVELVQPAGTGS</sequence>
<dbReference type="AlphaFoldDB" id="A0A518CDJ5"/>
<proteinExistence type="predicted"/>
<evidence type="ECO:0000313" key="1">
    <source>
        <dbReference type="EMBL" id="QDU77293.1"/>
    </source>
</evidence>
<protein>
    <submittedName>
        <fullName evidence="1">Uncharacterized protein</fullName>
    </submittedName>
</protein>
<evidence type="ECO:0000313" key="2">
    <source>
        <dbReference type="Proteomes" id="UP000318626"/>
    </source>
</evidence>
<dbReference type="EMBL" id="CP036289">
    <property type="protein sequence ID" value="QDU77293.1"/>
    <property type="molecule type" value="Genomic_DNA"/>
</dbReference>
<name>A0A518CDJ5_9BACT</name>
<gene>
    <name evidence="1" type="ORF">Pan97_43600</name>
</gene>
<dbReference type="SUPFAM" id="SSF55486">
    <property type="entry name" value="Metalloproteases ('zincins'), catalytic domain"/>
    <property type="match status" value="1"/>
</dbReference>
<organism evidence="1 2">
    <name type="scientific">Bremerella volcania</name>
    <dbReference type="NCBI Taxonomy" id="2527984"/>
    <lineage>
        <taxon>Bacteria</taxon>
        <taxon>Pseudomonadati</taxon>
        <taxon>Planctomycetota</taxon>
        <taxon>Planctomycetia</taxon>
        <taxon>Pirellulales</taxon>
        <taxon>Pirellulaceae</taxon>
        <taxon>Bremerella</taxon>
    </lineage>
</organism>
<dbReference type="Proteomes" id="UP000318626">
    <property type="component" value="Chromosome"/>
</dbReference>